<reference evidence="10" key="1">
    <citation type="submission" date="2009-09" db="EMBL/GenBank/DDBJ databases">
        <title>The complete genome of Nakamurella multipartita DSM 44233.</title>
        <authorList>
            <consortium name="US DOE Joint Genome Institute (JGI-PGF)"/>
            <person name="Lucas S."/>
            <person name="Copeland A."/>
            <person name="Lapidus A."/>
            <person name="Glavina del Rio T."/>
            <person name="Dalin E."/>
            <person name="Tice H."/>
            <person name="Bruce D."/>
            <person name="Goodwin L."/>
            <person name="Pitluck S."/>
            <person name="Kyrpides N."/>
            <person name="Mavromatis K."/>
            <person name="Ivanova N."/>
            <person name="Ovchinnikova G."/>
            <person name="Sims D."/>
            <person name="Meincke L."/>
            <person name="Brettin T."/>
            <person name="Detter J.C."/>
            <person name="Han C."/>
            <person name="Larimer F."/>
            <person name="Land M."/>
            <person name="Hauser L."/>
            <person name="Markowitz V."/>
            <person name="Cheng J.-F."/>
            <person name="Hugenholtz P."/>
            <person name="Woyke T."/>
            <person name="Wu D."/>
            <person name="Klenk H.-P."/>
            <person name="Eisen J.A."/>
        </authorList>
    </citation>
    <scope>NUCLEOTIDE SEQUENCE [LARGE SCALE GENOMIC DNA]</scope>
    <source>
        <strain evidence="10">ATCC 700099 / DSM 44233 / CIP 104796 / JCM 9543 / NBRC 105858 / Y-104</strain>
    </source>
</reference>
<evidence type="ECO:0000256" key="2">
    <source>
        <dbReference type="ARBA" id="ARBA00022730"/>
    </source>
</evidence>
<protein>
    <recommendedName>
        <fullName evidence="6">Small ribosomal subunit protein uS17</fullName>
    </recommendedName>
</protein>
<dbReference type="PANTHER" id="PTHR10744">
    <property type="entry name" value="40S RIBOSOMAL PROTEIN S11 FAMILY MEMBER"/>
    <property type="match status" value="1"/>
</dbReference>
<accession>C8XCH4</accession>
<dbReference type="InParanoid" id="C8XCH4"/>
<evidence type="ECO:0000313" key="9">
    <source>
        <dbReference type="EMBL" id="ACV77539.1"/>
    </source>
</evidence>
<dbReference type="FunCoup" id="C8XCH4">
    <property type="interactions" value="92"/>
</dbReference>
<dbReference type="EMBL" id="CP001737">
    <property type="protein sequence ID" value="ACV77539.1"/>
    <property type="molecule type" value="Genomic_DNA"/>
</dbReference>
<dbReference type="GO" id="GO:0019843">
    <property type="term" value="F:rRNA binding"/>
    <property type="evidence" value="ECO:0007669"/>
    <property type="project" value="UniProtKB-UniRule"/>
</dbReference>
<organism evidence="9 10">
    <name type="scientific">Nakamurella multipartita (strain ATCC 700099 / DSM 44233 / CIP 104796 / JCM 9543 / NBRC 105858 / Y-104)</name>
    <name type="common">Microsphaera multipartita</name>
    <dbReference type="NCBI Taxonomy" id="479431"/>
    <lineage>
        <taxon>Bacteria</taxon>
        <taxon>Bacillati</taxon>
        <taxon>Actinomycetota</taxon>
        <taxon>Actinomycetes</taxon>
        <taxon>Nakamurellales</taxon>
        <taxon>Nakamurellaceae</taxon>
        <taxon>Nakamurella</taxon>
    </lineage>
</organism>
<evidence type="ECO:0000256" key="7">
    <source>
        <dbReference type="RuleBase" id="RU003872"/>
    </source>
</evidence>
<dbReference type="AlphaFoldDB" id="C8XCH4"/>
<dbReference type="PROSITE" id="PS00056">
    <property type="entry name" value="RIBOSOMAL_S17"/>
    <property type="match status" value="1"/>
</dbReference>
<proteinExistence type="inferred from homology"/>
<dbReference type="HOGENOM" id="CLU_073626_1_0_11"/>
<dbReference type="PRINTS" id="PR00973">
    <property type="entry name" value="RIBOSOMALS17"/>
</dbReference>
<keyword evidence="2 6" id="KW-0699">rRNA-binding</keyword>
<gene>
    <name evidence="6" type="primary">rpsQ</name>
    <name evidence="9" type="ordered locus">Namu_1132</name>
</gene>
<comment type="similarity">
    <text evidence="1 6 7">Belongs to the universal ribosomal protein uS17 family.</text>
</comment>
<dbReference type="STRING" id="479431.Namu_1132"/>
<dbReference type="InterPro" id="IPR012340">
    <property type="entry name" value="NA-bd_OB-fold"/>
</dbReference>
<dbReference type="HAMAP" id="MF_01345_B">
    <property type="entry name" value="Ribosomal_uS17_B"/>
    <property type="match status" value="1"/>
</dbReference>
<evidence type="ECO:0000256" key="1">
    <source>
        <dbReference type="ARBA" id="ARBA00010254"/>
    </source>
</evidence>
<dbReference type="SUPFAM" id="SSF50249">
    <property type="entry name" value="Nucleic acid-binding proteins"/>
    <property type="match status" value="1"/>
</dbReference>
<dbReference type="GO" id="GO:0006412">
    <property type="term" value="P:translation"/>
    <property type="evidence" value="ECO:0007669"/>
    <property type="project" value="UniProtKB-UniRule"/>
</dbReference>
<dbReference type="CDD" id="cd00364">
    <property type="entry name" value="Ribosomal_uS17"/>
    <property type="match status" value="1"/>
</dbReference>
<evidence type="ECO:0000256" key="6">
    <source>
        <dbReference type="HAMAP-Rule" id="MF_01345"/>
    </source>
</evidence>
<dbReference type="PANTHER" id="PTHR10744:SF1">
    <property type="entry name" value="SMALL RIBOSOMAL SUBUNIT PROTEIN US17M"/>
    <property type="match status" value="1"/>
</dbReference>
<feature type="compositionally biased region" description="Basic and acidic residues" evidence="8">
    <location>
        <begin position="23"/>
        <end position="33"/>
    </location>
</feature>
<dbReference type="KEGG" id="nml:Namu_1132"/>
<comment type="subunit">
    <text evidence="6">Part of the 30S ribosomal subunit.</text>
</comment>
<keyword evidence="3 6" id="KW-0694">RNA-binding</keyword>
<sequence length="107" mass="11963">MSEQPENTTADDTVDAAAGAPEAKVRGERKTREGLVVSDKMNKTIVVALEDRVKHPRYSKVIRRTTKVKAHDENETAGIGDRVLLAETRPLSATKRWRLVKVLERAQ</sequence>
<reference evidence="9 10" key="2">
    <citation type="journal article" date="2010" name="Stand. Genomic Sci.">
        <title>Complete genome sequence of Nakamurella multipartita type strain (Y-104).</title>
        <authorList>
            <person name="Tice H."/>
            <person name="Mayilraj S."/>
            <person name="Sims D."/>
            <person name="Lapidus A."/>
            <person name="Nolan M."/>
            <person name="Lucas S."/>
            <person name="Glavina Del Rio T."/>
            <person name="Copeland A."/>
            <person name="Cheng J.F."/>
            <person name="Meincke L."/>
            <person name="Bruce D."/>
            <person name="Goodwin L."/>
            <person name="Pitluck S."/>
            <person name="Ivanova N."/>
            <person name="Mavromatis K."/>
            <person name="Ovchinnikova G."/>
            <person name="Pati A."/>
            <person name="Chen A."/>
            <person name="Palaniappan K."/>
            <person name="Land M."/>
            <person name="Hauser L."/>
            <person name="Chang Y.J."/>
            <person name="Jeffries C.D."/>
            <person name="Detter J.C."/>
            <person name="Brettin T."/>
            <person name="Rohde M."/>
            <person name="Goker M."/>
            <person name="Bristow J."/>
            <person name="Eisen J.A."/>
            <person name="Markowitz V."/>
            <person name="Hugenholtz P."/>
            <person name="Kyrpides N.C."/>
            <person name="Klenk H.P."/>
            <person name="Chen F."/>
        </authorList>
    </citation>
    <scope>NUCLEOTIDE SEQUENCE [LARGE SCALE GENOMIC DNA]</scope>
    <source>
        <strain evidence="10">ATCC 700099 / DSM 44233 / CIP 104796 / JCM 9543 / NBRC 105858 / Y-104</strain>
    </source>
</reference>
<dbReference type="InterPro" id="IPR019979">
    <property type="entry name" value="Ribosomal_uS17_CS"/>
</dbReference>
<evidence type="ECO:0000256" key="3">
    <source>
        <dbReference type="ARBA" id="ARBA00022884"/>
    </source>
</evidence>
<dbReference type="InterPro" id="IPR000266">
    <property type="entry name" value="Ribosomal_uS17"/>
</dbReference>
<feature type="region of interest" description="Disordered" evidence="8">
    <location>
        <begin position="1"/>
        <end position="35"/>
    </location>
</feature>
<evidence type="ECO:0000313" key="10">
    <source>
        <dbReference type="Proteomes" id="UP000002218"/>
    </source>
</evidence>
<evidence type="ECO:0000256" key="4">
    <source>
        <dbReference type="ARBA" id="ARBA00022980"/>
    </source>
</evidence>
<dbReference type="GO" id="GO:0003735">
    <property type="term" value="F:structural constituent of ribosome"/>
    <property type="evidence" value="ECO:0007669"/>
    <property type="project" value="UniProtKB-UniRule"/>
</dbReference>
<dbReference type="GO" id="GO:0022627">
    <property type="term" value="C:cytosolic small ribosomal subunit"/>
    <property type="evidence" value="ECO:0007669"/>
    <property type="project" value="UniProtKB-UniRule"/>
</dbReference>
<keyword evidence="10" id="KW-1185">Reference proteome</keyword>
<keyword evidence="5 6" id="KW-0687">Ribonucleoprotein</keyword>
<dbReference type="NCBIfam" id="TIGR03635">
    <property type="entry name" value="uS17_bact"/>
    <property type="match status" value="1"/>
</dbReference>
<feature type="compositionally biased region" description="Low complexity" evidence="8">
    <location>
        <begin position="8"/>
        <end position="20"/>
    </location>
</feature>
<dbReference type="Proteomes" id="UP000002218">
    <property type="component" value="Chromosome"/>
</dbReference>
<dbReference type="NCBIfam" id="NF004123">
    <property type="entry name" value="PRK05610.1"/>
    <property type="match status" value="1"/>
</dbReference>
<evidence type="ECO:0000256" key="8">
    <source>
        <dbReference type="SAM" id="MobiDB-lite"/>
    </source>
</evidence>
<dbReference type="Gene3D" id="2.40.50.140">
    <property type="entry name" value="Nucleic acid-binding proteins"/>
    <property type="match status" value="1"/>
</dbReference>
<evidence type="ECO:0000256" key="5">
    <source>
        <dbReference type="ARBA" id="ARBA00023274"/>
    </source>
</evidence>
<dbReference type="OrthoDB" id="9811714at2"/>
<comment type="function">
    <text evidence="6">One of the primary rRNA binding proteins, it binds specifically to the 5'-end of 16S ribosomal RNA.</text>
</comment>
<name>C8XCH4_NAKMY</name>
<dbReference type="Pfam" id="PF00366">
    <property type="entry name" value="Ribosomal_S17"/>
    <property type="match status" value="1"/>
</dbReference>
<dbReference type="InterPro" id="IPR019984">
    <property type="entry name" value="Ribosomal_uS17_bact/chlr"/>
</dbReference>
<dbReference type="eggNOG" id="COG0186">
    <property type="taxonomic scope" value="Bacteria"/>
</dbReference>
<dbReference type="RefSeq" id="WP_015746453.1">
    <property type="nucleotide sequence ID" value="NC_013235.1"/>
</dbReference>
<keyword evidence="4 6" id="KW-0689">Ribosomal protein</keyword>